<dbReference type="AlphaFoldDB" id="D0L1Z5"/>
<keyword evidence="2" id="KW-1185">Reference proteome</keyword>
<dbReference type="Proteomes" id="UP000009102">
    <property type="component" value="Chromosome"/>
</dbReference>
<dbReference type="EMBL" id="CP001801">
    <property type="protein sequence ID" value="ACX96718.1"/>
    <property type="molecule type" value="Genomic_DNA"/>
</dbReference>
<dbReference type="eggNOG" id="COG2040">
    <property type="taxonomic scope" value="Bacteria"/>
</dbReference>
<gene>
    <name evidence="1" type="ordered locus">Hneap_1896</name>
</gene>
<dbReference type="InterPro" id="IPR038086">
    <property type="entry name" value="DUF2789_sf"/>
</dbReference>
<sequence length="79" mass="8621">MDSVFHPLSDLFAQLGLPSSADEIDAFISQHAPLSSYIALADAPFWSEAQAGFIRESLEMDADWVEAVDHLDARLRSAG</sequence>
<evidence type="ECO:0000313" key="2">
    <source>
        <dbReference type="Proteomes" id="UP000009102"/>
    </source>
</evidence>
<reference evidence="1 2" key="1">
    <citation type="submission" date="2009-10" db="EMBL/GenBank/DDBJ databases">
        <title>Complete sequence of Halothiobacillus neapolitanus c2.</title>
        <authorList>
            <consortium name="US DOE Joint Genome Institute"/>
            <person name="Lucas S."/>
            <person name="Copeland A."/>
            <person name="Lapidus A."/>
            <person name="Glavina del Rio T."/>
            <person name="Tice H."/>
            <person name="Bruce D."/>
            <person name="Goodwin L."/>
            <person name="Pitluck S."/>
            <person name="Davenport K."/>
            <person name="Brettin T."/>
            <person name="Detter J.C."/>
            <person name="Han C."/>
            <person name="Tapia R."/>
            <person name="Larimer F."/>
            <person name="Land M."/>
            <person name="Hauser L."/>
            <person name="Kyrpides N."/>
            <person name="Mikhailova N."/>
            <person name="Kerfeld C."/>
            <person name="Cannon G."/>
            <person name="Heinhort S."/>
        </authorList>
    </citation>
    <scope>NUCLEOTIDE SEQUENCE [LARGE SCALE GENOMIC DNA]</scope>
    <source>
        <strain evidence="2">ATCC 23641 / c2</strain>
    </source>
</reference>
<name>D0L1Z5_HALNC</name>
<evidence type="ECO:0000313" key="1">
    <source>
        <dbReference type="EMBL" id="ACX96718.1"/>
    </source>
</evidence>
<dbReference type="Pfam" id="PF10982">
    <property type="entry name" value="DUF2789"/>
    <property type="match status" value="1"/>
</dbReference>
<accession>D0L1Z5</accession>
<dbReference type="RefSeq" id="WP_012824751.1">
    <property type="nucleotide sequence ID" value="NC_013422.1"/>
</dbReference>
<dbReference type="OrthoDB" id="5828847at2"/>
<dbReference type="KEGG" id="hna:Hneap_1896"/>
<evidence type="ECO:0008006" key="3">
    <source>
        <dbReference type="Google" id="ProtNLM"/>
    </source>
</evidence>
<organism evidence="1 2">
    <name type="scientific">Halothiobacillus neapolitanus (strain ATCC 23641 / DSM 15147 / CIP 104769 / NCIMB 8539 / c2)</name>
    <name type="common">Thiobacillus neapolitanus</name>
    <dbReference type="NCBI Taxonomy" id="555778"/>
    <lineage>
        <taxon>Bacteria</taxon>
        <taxon>Pseudomonadati</taxon>
        <taxon>Pseudomonadota</taxon>
        <taxon>Gammaproteobacteria</taxon>
        <taxon>Chromatiales</taxon>
        <taxon>Halothiobacillaceae</taxon>
        <taxon>Halothiobacillus</taxon>
    </lineage>
</organism>
<dbReference type="Gene3D" id="1.10.10.1130">
    <property type="entry name" value="Uncharacterised protein PF10982, DUF2789"/>
    <property type="match status" value="1"/>
</dbReference>
<protein>
    <recommendedName>
        <fullName evidence="3">DUF2789 domain-containing protein</fullName>
    </recommendedName>
</protein>
<dbReference type="InterPro" id="IPR021250">
    <property type="entry name" value="DUF2789"/>
</dbReference>
<dbReference type="HOGENOM" id="CLU_177836_0_0_6"/>
<dbReference type="STRING" id="555778.Hneap_1896"/>
<proteinExistence type="predicted"/>